<dbReference type="Pfam" id="PF02107">
    <property type="entry name" value="FlgH"/>
    <property type="match status" value="1"/>
</dbReference>
<keyword evidence="8" id="KW-0966">Cell projection</keyword>
<sequence length="221" mass="23610">MKSAPLFLSLILVTAACSPTYIEEKESENYAPVYPELAYTDSDAVPTGGIYTASSAGLFASDNRAARVGDILTVQFTERFQASKTQSASGSRSNDYSIDLPDVLTLGLDDGVLDNGTDQSFAGRGQAQQSNSLTGRLSVQVVRVLPGGQLEIMGQKRLTLNNGNEYVRLTGVVRPEDINGQNVISSDRIAHASIKYVGAGSVHDTSRPGWLRRGLDVVSPL</sequence>
<keyword evidence="5 7" id="KW-0975">Bacterial flagellum</keyword>
<comment type="subunit">
    <text evidence="7">The basal body constitutes a major portion of the flagellar organelle and consists of four rings (L,P,S, and M) mounted on a central rod.</text>
</comment>
<evidence type="ECO:0000256" key="2">
    <source>
        <dbReference type="ARBA" id="ARBA00006929"/>
    </source>
</evidence>
<accession>A0ABY8Q2S5</accession>
<gene>
    <name evidence="7" type="primary">flgH</name>
    <name evidence="8" type="ORF">QF092_11665</name>
</gene>
<evidence type="ECO:0000313" key="9">
    <source>
        <dbReference type="Proteomes" id="UP001230978"/>
    </source>
</evidence>
<dbReference type="Proteomes" id="UP001230978">
    <property type="component" value="Chromosome"/>
</dbReference>
<dbReference type="PRINTS" id="PR01008">
    <property type="entry name" value="FLGLRINGFLGH"/>
</dbReference>
<keyword evidence="8" id="KW-0282">Flagellum</keyword>
<keyword evidence="9" id="KW-1185">Reference proteome</keyword>
<name>A0ABY8Q2S5_9RHOB</name>
<evidence type="ECO:0000256" key="6">
    <source>
        <dbReference type="ARBA" id="ARBA00023237"/>
    </source>
</evidence>
<protein>
    <recommendedName>
        <fullName evidence="7">Flagellar L-ring protein</fullName>
    </recommendedName>
    <alternativeName>
        <fullName evidence="7">Basal body L-ring protein</fullName>
    </alternativeName>
</protein>
<dbReference type="PANTHER" id="PTHR34933">
    <property type="entry name" value="FLAGELLAR L-RING PROTEIN"/>
    <property type="match status" value="1"/>
</dbReference>
<comment type="subcellular location">
    <subcellularLocation>
        <location evidence="7">Cell outer membrane</location>
        <topology evidence="7">Lipid-anchor</topology>
    </subcellularLocation>
    <subcellularLocation>
        <location evidence="7">Bacterial flagellum basal body</location>
    </subcellularLocation>
</comment>
<proteinExistence type="inferred from homology"/>
<keyword evidence="8" id="KW-0969">Cilium</keyword>
<organism evidence="8 9">
    <name type="scientific">Fuscovulum ytuae</name>
    <dbReference type="NCBI Taxonomy" id="3042299"/>
    <lineage>
        <taxon>Bacteria</taxon>
        <taxon>Pseudomonadati</taxon>
        <taxon>Pseudomonadota</taxon>
        <taxon>Alphaproteobacteria</taxon>
        <taxon>Rhodobacterales</taxon>
        <taxon>Paracoccaceae</taxon>
        <taxon>Fuscovulum</taxon>
    </lineage>
</organism>
<keyword evidence="6 7" id="KW-0998">Cell outer membrane</keyword>
<keyword evidence="4 7" id="KW-0472">Membrane</keyword>
<dbReference type="RefSeq" id="WP_281464074.1">
    <property type="nucleotide sequence ID" value="NZ_CP124535.1"/>
</dbReference>
<evidence type="ECO:0000256" key="5">
    <source>
        <dbReference type="ARBA" id="ARBA00023143"/>
    </source>
</evidence>
<keyword evidence="3 7" id="KW-0732">Signal</keyword>
<keyword evidence="7" id="KW-0449">Lipoprotein</keyword>
<dbReference type="EMBL" id="CP124535">
    <property type="protein sequence ID" value="WGV14943.1"/>
    <property type="molecule type" value="Genomic_DNA"/>
</dbReference>
<dbReference type="PROSITE" id="PS51257">
    <property type="entry name" value="PROKAR_LIPOPROTEIN"/>
    <property type="match status" value="1"/>
</dbReference>
<evidence type="ECO:0000256" key="3">
    <source>
        <dbReference type="ARBA" id="ARBA00022729"/>
    </source>
</evidence>
<comment type="function">
    <text evidence="1 7">Assembles around the rod to form the L-ring and probably protects the motor/basal body from shearing forces during rotation.</text>
</comment>
<dbReference type="InterPro" id="IPR000527">
    <property type="entry name" value="Flag_Lring"/>
</dbReference>
<comment type="similarity">
    <text evidence="2 7">Belongs to the FlgH family.</text>
</comment>
<dbReference type="PANTHER" id="PTHR34933:SF1">
    <property type="entry name" value="FLAGELLAR L-RING PROTEIN"/>
    <property type="match status" value="1"/>
</dbReference>
<reference evidence="8 9" key="1">
    <citation type="submission" date="2023-04" db="EMBL/GenBank/DDBJ databases">
        <title>YMD61, complete Genome.</title>
        <authorList>
            <person name="Zhang J."/>
        </authorList>
    </citation>
    <scope>NUCLEOTIDE SEQUENCE [LARGE SCALE GENOMIC DNA]</scope>
    <source>
        <strain evidence="8 9">YMD61</strain>
    </source>
</reference>
<evidence type="ECO:0000256" key="7">
    <source>
        <dbReference type="HAMAP-Rule" id="MF_00415"/>
    </source>
</evidence>
<evidence type="ECO:0000256" key="1">
    <source>
        <dbReference type="ARBA" id="ARBA00002591"/>
    </source>
</evidence>
<evidence type="ECO:0000313" key="8">
    <source>
        <dbReference type="EMBL" id="WGV14943.1"/>
    </source>
</evidence>
<dbReference type="HAMAP" id="MF_00415">
    <property type="entry name" value="FlgH"/>
    <property type="match status" value="1"/>
</dbReference>
<evidence type="ECO:0000256" key="4">
    <source>
        <dbReference type="ARBA" id="ARBA00023136"/>
    </source>
</evidence>